<dbReference type="Proteomes" id="UP000094067">
    <property type="component" value="Unassembled WGS sequence"/>
</dbReference>
<name>A0A1E3A3H7_9FIRM</name>
<dbReference type="AlphaFoldDB" id="A0A1E3A3H7"/>
<reference evidence="1 2" key="1">
    <citation type="submission" date="2016-07" db="EMBL/GenBank/DDBJ databases">
        <title>Characterization of isolates of Eisenbergiella tayi derived from blood cultures, using whole genome sequencing.</title>
        <authorList>
            <person name="Burdz T."/>
            <person name="Wiebe D."/>
            <person name="Huynh C."/>
            <person name="Bernard K."/>
        </authorList>
    </citation>
    <scope>NUCLEOTIDE SEQUENCE [LARGE SCALE GENOMIC DNA]</scope>
    <source>
        <strain evidence="1 2">NML 110608</strain>
    </source>
</reference>
<dbReference type="EMBL" id="MCGH01000003">
    <property type="protein sequence ID" value="ODM03313.1"/>
    <property type="molecule type" value="Genomic_DNA"/>
</dbReference>
<dbReference type="PANTHER" id="PTHR40037">
    <property type="entry name" value="PHOSPHOESTERASE YJCG-RELATED"/>
    <property type="match status" value="1"/>
</dbReference>
<dbReference type="GO" id="GO:0016874">
    <property type="term" value="F:ligase activity"/>
    <property type="evidence" value="ECO:0007669"/>
    <property type="project" value="UniProtKB-KW"/>
</dbReference>
<protein>
    <submittedName>
        <fullName evidence="1">2',5' RNA ligase family</fullName>
    </submittedName>
</protein>
<dbReference type="InterPro" id="IPR009097">
    <property type="entry name" value="Cyclic_Pdiesterase"/>
</dbReference>
<accession>A0A1E3A3H7</accession>
<keyword evidence="1" id="KW-0436">Ligase</keyword>
<evidence type="ECO:0000313" key="1">
    <source>
        <dbReference type="EMBL" id="ODM03313.1"/>
    </source>
</evidence>
<dbReference type="Pfam" id="PF13563">
    <property type="entry name" value="2_5_RNA_ligase2"/>
    <property type="match status" value="1"/>
</dbReference>
<dbReference type="InterPro" id="IPR050580">
    <property type="entry name" value="2H_phosphoesterase_YjcG-like"/>
</dbReference>
<gene>
    <name evidence="1" type="ORF">BEI61_04108</name>
</gene>
<dbReference type="PANTHER" id="PTHR40037:SF1">
    <property type="entry name" value="PHOSPHOESTERASE SAOUHSC_00951-RELATED"/>
    <property type="match status" value="1"/>
</dbReference>
<sequence length="241" mass="28255">MAYKQELWQEAKKRCRLGDEEIRMAKEMGLNPKSLIKNVPGPKESWKAPVKYWIRDMYEERQLKAAQKPKKAERSILLFPEFQDMELIEGIRKQYDPFVSLISPHITLVFPFVSRYKEKDVKELVKEKSKAFSPFRLSMQGIVKYQENGEQYLFLQVKEGAEEIRRLHDRLYQGMLAAFKKDIPYVPHMTVGKLSSSEELDTAWEQVKDMNVVFQTEIKHITVEKIGEKGESITEAKIPLL</sequence>
<dbReference type="RefSeq" id="WP_081337257.1">
    <property type="nucleotide sequence ID" value="NZ_DAWDRA010000256.1"/>
</dbReference>
<organism evidence="1 2">
    <name type="scientific">Eisenbergiella tayi</name>
    <dbReference type="NCBI Taxonomy" id="1432052"/>
    <lineage>
        <taxon>Bacteria</taxon>
        <taxon>Bacillati</taxon>
        <taxon>Bacillota</taxon>
        <taxon>Clostridia</taxon>
        <taxon>Lachnospirales</taxon>
        <taxon>Lachnospiraceae</taxon>
        <taxon>Eisenbergiella</taxon>
    </lineage>
</organism>
<proteinExistence type="predicted"/>
<dbReference type="SUPFAM" id="SSF55144">
    <property type="entry name" value="LigT-like"/>
    <property type="match status" value="1"/>
</dbReference>
<comment type="caution">
    <text evidence="1">The sequence shown here is derived from an EMBL/GenBank/DDBJ whole genome shotgun (WGS) entry which is preliminary data.</text>
</comment>
<dbReference type="Gene3D" id="3.90.1140.10">
    <property type="entry name" value="Cyclic phosphodiesterase"/>
    <property type="match status" value="1"/>
</dbReference>
<evidence type="ECO:0000313" key="2">
    <source>
        <dbReference type="Proteomes" id="UP000094067"/>
    </source>
</evidence>